<dbReference type="InterPro" id="IPR002372">
    <property type="entry name" value="PQQ_rpt_dom"/>
</dbReference>
<protein>
    <submittedName>
        <fullName evidence="2">Serine/threonine-protein kinase AfsK</fullName>
        <ecNumber evidence="2">2.7.11.1</ecNumber>
    </submittedName>
</protein>
<sequence length="430" mass="45780">MRTSSNRMSSPSFGTSHGIQNGAGIFRVSPEVKTPSPIHSLAAVLMIVAVWFGSGLFTQLNADDEVVKAAKGWTSFRNGHQNLGIADGPLSEELELKWEYTTPDGTASTPVIADGRTYVGTLSGDIHCFELSSGELVWTYRSVDEVAENDIPPGFNAALALNSTTVFGGDDFGTFRAVDRKTGARKWTLETEAEIVGGAQVVGDNVIFGSHDGLLYCLNAETGEKVWTAEAQGPVNATPTIHDGETFTTGCDQPVLRVFDIQQGKSVSEVPIDALLIASAAAKDGILYFGTDGGSVHALPIVDGVEGWTFSIPGREQQMHSSPVVTEDVVLIGSRDKHVHCIDRKTGELKWSFATRGRVDSSPVIAGDKIYFGSADRNIYGVNLSDGKEVWKFPAKQSITGSPAIASGYLVIGTDSSNGRILCFGSPSSE</sequence>
<dbReference type="EMBL" id="SIHI01000001">
    <property type="protein sequence ID" value="TWT56865.1"/>
    <property type="molecule type" value="Genomic_DNA"/>
</dbReference>
<dbReference type="EC" id="2.7.11.1" evidence="2"/>
<dbReference type="Pfam" id="PF13360">
    <property type="entry name" value="PQQ_2"/>
    <property type="match status" value="2"/>
</dbReference>
<dbReference type="GO" id="GO:0004674">
    <property type="term" value="F:protein serine/threonine kinase activity"/>
    <property type="evidence" value="ECO:0007669"/>
    <property type="project" value="UniProtKB-EC"/>
</dbReference>
<dbReference type="Gene3D" id="2.130.10.10">
    <property type="entry name" value="YVTN repeat-like/Quinoprotein amine dehydrogenase"/>
    <property type="match status" value="2"/>
</dbReference>
<dbReference type="InterPro" id="IPR018391">
    <property type="entry name" value="PQQ_b-propeller_rpt"/>
</dbReference>
<keyword evidence="3" id="KW-1185">Reference proteome</keyword>
<organism evidence="2 3">
    <name type="scientific">Thalassoglobus neptunius</name>
    <dbReference type="NCBI Taxonomy" id="1938619"/>
    <lineage>
        <taxon>Bacteria</taxon>
        <taxon>Pseudomonadati</taxon>
        <taxon>Planctomycetota</taxon>
        <taxon>Planctomycetia</taxon>
        <taxon>Planctomycetales</taxon>
        <taxon>Planctomycetaceae</taxon>
        <taxon>Thalassoglobus</taxon>
    </lineage>
</organism>
<dbReference type="SMART" id="SM00564">
    <property type="entry name" value="PQQ"/>
    <property type="match status" value="6"/>
</dbReference>
<reference evidence="2 3" key="1">
    <citation type="submission" date="2019-02" db="EMBL/GenBank/DDBJ databases">
        <title>Deep-cultivation of Planctomycetes and their phenomic and genomic characterization uncovers novel biology.</title>
        <authorList>
            <person name="Wiegand S."/>
            <person name="Jogler M."/>
            <person name="Boedeker C."/>
            <person name="Pinto D."/>
            <person name="Vollmers J."/>
            <person name="Rivas-Marin E."/>
            <person name="Kohn T."/>
            <person name="Peeters S.H."/>
            <person name="Heuer A."/>
            <person name="Rast P."/>
            <person name="Oberbeckmann S."/>
            <person name="Bunk B."/>
            <person name="Jeske O."/>
            <person name="Meyerdierks A."/>
            <person name="Storesund J.E."/>
            <person name="Kallscheuer N."/>
            <person name="Luecker S."/>
            <person name="Lage O.M."/>
            <person name="Pohl T."/>
            <person name="Merkel B.J."/>
            <person name="Hornburger P."/>
            <person name="Mueller R.-W."/>
            <person name="Bruemmer F."/>
            <person name="Labrenz M."/>
            <person name="Spormann A.M."/>
            <person name="Op Den Camp H."/>
            <person name="Overmann J."/>
            <person name="Amann R."/>
            <person name="Jetten M.S.M."/>
            <person name="Mascher T."/>
            <person name="Medema M.H."/>
            <person name="Devos D.P."/>
            <person name="Kaster A.-K."/>
            <person name="Ovreas L."/>
            <person name="Rohde M."/>
            <person name="Galperin M.Y."/>
            <person name="Jogler C."/>
        </authorList>
    </citation>
    <scope>NUCLEOTIDE SEQUENCE [LARGE SCALE GENOMIC DNA]</scope>
    <source>
        <strain evidence="2 3">KOR42</strain>
    </source>
</reference>
<evidence type="ECO:0000259" key="1">
    <source>
        <dbReference type="Pfam" id="PF13360"/>
    </source>
</evidence>
<feature type="domain" description="Pyrrolo-quinoline quinone repeat" evidence="1">
    <location>
        <begin position="256"/>
        <end position="424"/>
    </location>
</feature>
<keyword evidence="2" id="KW-0418">Kinase</keyword>
<keyword evidence="2" id="KW-0808">Transferase</keyword>
<evidence type="ECO:0000313" key="2">
    <source>
        <dbReference type="EMBL" id="TWT56865.1"/>
    </source>
</evidence>
<dbReference type="PANTHER" id="PTHR34512:SF30">
    <property type="entry name" value="OUTER MEMBRANE PROTEIN ASSEMBLY FACTOR BAMB"/>
    <property type="match status" value="1"/>
</dbReference>
<dbReference type="Proteomes" id="UP000317243">
    <property type="component" value="Unassembled WGS sequence"/>
</dbReference>
<gene>
    <name evidence="2" type="primary">afsK_1</name>
    <name evidence="2" type="ORF">KOR42_02200</name>
</gene>
<dbReference type="AlphaFoldDB" id="A0A5C5X3V6"/>
<proteinExistence type="predicted"/>
<name>A0A5C5X3V6_9PLAN</name>
<dbReference type="SUPFAM" id="SSF50998">
    <property type="entry name" value="Quinoprotein alcohol dehydrogenase-like"/>
    <property type="match status" value="2"/>
</dbReference>
<comment type="caution">
    <text evidence="2">The sequence shown here is derived from an EMBL/GenBank/DDBJ whole genome shotgun (WGS) entry which is preliminary data.</text>
</comment>
<dbReference type="InterPro" id="IPR015943">
    <property type="entry name" value="WD40/YVTN_repeat-like_dom_sf"/>
</dbReference>
<dbReference type="InterPro" id="IPR011047">
    <property type="entry name" value="Quinoprotein_ADH-like_sf"/>
</dbReference>
<accession>A0A5C5X3V6</accession>
<dbReference type="PANTHER" id="PTHR34512">
    <property type="entry name" value="CELL SURFACE PROTEIN"/>
    <property type="match status" value="1"/>
</dbReference>
<evidence type="ECO:0000313" key="3">
    <source>
        <dbReference type="Proteomes" id="UP000317243"/>
    </source>
</evidence>
<feature type="domain" description="Pyrrolo-quinoline quinone repeat" evidence="1">
    <location>
        <begin position="103"/>
        <end position="194"/>
    </location>
</feature>